<keyword evidence="7 14" id="KW-0547">Nucleotide-binding</keyword>
<keyword evidence="19" id="KW-1185">Reference proteome</keyword>
<feature type="domain" description="AAA+ ATPase" evidence="17">
    <location>
        <begin position="252"/>
        <end position="391"/>
    </location>
</feature>
<dbReference type="Pfam" id="PF17862">
    <property type="entry name" value="AAA_lid_3"/>
    <property type="match status" value="1"/>
</dbReference>
<feature type="transmembrane region" description="Helical" evidence="14">
    <location>
        <begin position="21"/>
        <end position="40"/>
    </location>
</feature>
<evidence type="ECO:0000256" key="12">
    <source>
        <dbReference type="ARBA" id="ARBA00023049"/>
    </source>
</evidence>
<feature type="active site" evidence="14">
    <location>
        <position position="483"/>
    </location>
</feature>
<comment type="cofactor">
    <cofactor evidence="14">
        <name>Zn(2+)</name>
        <dbReference type="ChEBI" id="CHEBI:29105"/>
    </cofactor>
    <text evidence="14">Binds 1 zinc ion per subunit.</text>
</comment>
<keyword evidence="6 14" id="KW-0479">Metal-binding</keyword>
<evidence type="ECO:0000256" key="11">
    <source>
        <dbReference type="ARBA" id="ARBA00022989"/>
    </source>
</evidence>
<keyword evidence="13 14" id="KW-0472">Membrane</keyword>
<comment type="caution">
    <text evidence="18">The sequence shown here is derived from an EMBL/GenBank/DDBJ whole genome shotgun (WGS) entry which is preliminary data.</text>
</comment>
<evidence type="ECO:0000256" key="8">
    <source>
        <dbReference type="ARBA" id="ARBA00022801"/>
    </source>
</evidence>
<evidence type="ECO:0000256" key="6">
    <source>
        <dbReference type="ARBA" id="ARBA00022723"/>
    </source>
</evidence>
<evidence type="ECO:0000256" key="14">
    <source>
        <dbReference type="HAMAP-Rule" id="MF_01458"/>
    </source>
</evidence>
<dbReference type="GO" id="GO:0008237">
    <property type="term" value="F:metallopeptidase activity"/>
    <property type="evidence" value="ECO:0007669"/>
    <property type="project" value="UniProtKB-KW"/>
</dbReference>
<dbReference type="InterPro" id="IPR003593">
    <property type="entry name" value="AAA+_ATPase"/>
</dbReference>
<keyword evidence="12 14" id="KW-0482">Metalloprotease</keyword>
<dbReference type="SUPFAM" id="SSF52540">
    <property type="entry name" value="P-loop containing nucleoside triphosphate hydrolases"/>
    <property type="match status" value="1"/>
</dbReference>
<evidence type="ECO:0000256" key="5">
    <source>
        <dbReference type="ARBA" id="ARBA00022692"/>
    </source>
</evidence>
<keyword evidence="9 14" id="KW-0862">Zinc</keyword>
<evidence type="ECO:0000256" key="3">
    <source>
        <dbReference type="ARBA" id="ARBA00022475"/>
    </source>
</evidence>
<dbReference type="Gene3D" id="1.20.58.760">
    <property type="entry name" value="Peptidase M41"/>
    <property type="match status" value="1"/>
</dbReference>
<feature type="transmembrane region" description="Helical" evidence="14">
    <location>
        <begin position="171"/>
        <end position="190"/>
    </location>
</feature>
<feature type="binding site" evidence="14">
    <location>
        <begin position="260"/>
        <end position="267"/>
    </location>
    <ligand>
        <name>ATP</name>
        <dbReference type="ChEBI" id="CHEBI:30616"/>
    </ligand>
</feature>
<feature type="region of interest" description="Disordered" evidence="16">
    <location>
        <begin position="679"/>
        <end position="790"/>
    </location>
</feature>
<evidence type="ECO:0000313" key="19">
    <source>
        <dbReference type="Proteomes" id="UP001430755"/>
    </source>
</evidence>
<comment type="subcellular location">
    <subcellularLocation>
        <location evidence="14">Cell membrane</location>
        <topology evidence="14">Multi-pass membrane protein</topology>
        <orientation evidence="14">Cytoplasmic side</orientation>
    </subcellularLocation>
    <subcellularLocation>
        <location evidence="1">Membrane</location>
    </subcellularLocation>
</comment>
<dbReference type="Pfam" id="PF01434">
    <property type="entry name" value="Peptidase_M41"/>
    <property type="match status" value="1"/>
</dbReference>
<dbReference type="Proteomes" id="UP001430755">
    <property type="component" value="Unassembled WGS sequence"/>
</dbReference>
<evidence type="ECO:0000256" key="1">
    <source>
        <dbReference type="ARBA" id="ARBA00004370"/>
    </source>
</evidence>
<sequence>MADDNNKKPNPQFQQPNSRTTIITVILFLLVAFFVGSQFMSFSAASSNPTDNLITSEFVQAVEQDRVEKVVYAAGDYTVSGTYYPAATAGATAADAFNSAFDALNARVATLKSPDGAVLPGIGTTDLTPATLGAVHNYTSTYVGQDSLGELMARHPNVQYQVTLPSPFMEILGALLPMLLIAGLLLFFFNQMQKANNSQMNFGKNKAKKSLEERPDVTFADVAGVDEAVEEMQEIKDFLANPAKYQSMGAKIPRGCLLVGPPGTGKTLLARAVAGEAGVPFFSISGSDFVEMFVGVGASRVRDLFKDAKEAAPAIIFIDEIDAVGRQRGTGLGGGHDEREQTLNQLLVEMDGFESNDSVVLIAATNRADVLDPALLRPGRFDRQIVVDTPDVKGREKILNVHAKDKPIGSDVDLAKVAKITPGFTGADLANLMNESALLTARRGKKIITMREVSESMERVIAGPERKGRVLNEQTKHTIAYHESGHALVGHLLDHADPVHKISIISRGRALGYTLSIPDEDKVLNTLGEMKDELAVFMGGRVAEEIFCDDITTGASNDLERASKMARAIVTQYGMSPLGTQVFGQPNHEVFLGRDYGNTQDYSEETARRIDEQVAVIMKEAHDRAHDILAARADQMNLMASVLLERETVEGEACEALLDNKWDDYLAREDDIIAAKEAEEAAARARDAQLADPNWREEPVEPGDQDPNGPYRPAAEDANRADMPTQAEVDAEIRREDVMDASPAAPAPAGEDPLAGDAAPADAADADAAAQPAAPKADDAAGKGGDAGTR</sequence>
<evidence type="ECO:0000256" key="9">
    <source>
        <dbReference type="ARBA" id="ARBA00022833"/>
    </source>
</evidence>
<protein>
    <recommendedName>
        <fullName evidence="14">ATP-dependent zinc metalloprotease FtsH</fullName>
        <ecNumber evidence="14">3.4.24.-</ecNumber>
    </recommendedName>
</protein>
<dbReference type="Pfam" id="PF00004">
    <property type="entry name" value="AAA"/>
    <property type="match status" value="1"/>
</dbReference>
<dbReference type="PROSITE" id="PS00674">
    <property type="entry name" value="AAA"/>
    <property type="match status" value="1"/>
</dbReference>
<dbReference type="InterPro" id="IPR003960">
    <property type="entry name" value="ATPase_AAA_CS"/>
</dbReference>
<keyword evidence="3 14" id="KW-1003">Cell membrane</keyword>
<reference evidence="18" key="1">
    <citation type="submission" date="2021-11" db="EMBL/GenBank/DDBJ databases">
        <title>A Novel Adlercreutzia Species, isolated from a Allomyrina dichotoma larva feces.</title>
        <authorList>
            <person name="Suh M.K."/>
        </authorList>
    </citation>
    <scope>NUCLEOTIDE SEQUENCE</scope>
    <source>
        <strain evidence="18">JBNU-10</strain>
    </source>
</reference>
<evidence type="ECO:0000256" key="4">
    <source>
        <dbReference type="ARBA" id="ARBA00022670"/>
    </source>
</evidence>
<dbReference type="InterPro" id="IPR000642">
    <property type="entry name" value="Peptidase_M41"/>
</dbReference>
<comment type="similarity">
    <text evidence="15">Belongs to the AAA ATPase family.</text>
</comment>
<evidence type="ECO:0000256" key="10">
    <source>
        <dbReference type="ARBA" id="ARBA00022840"/>
    </source>
</evidence>
<feature type="compositionally biased region" description="Low complexity" evidence="16">
    <location>
        <begin position="740"/>
        <end position="775"/>
    </location>
</feature>
<dbReference type="Gene3D" id="3.40.50.300">
    <property type="entry name" value="P-loop containing nucleotide triphosphate hydrolases"/>
    <property type="match status" value="1"/>
</dbReference>
<keyword evidence="5 14" id="KW-0812">Transmembrane</keyword>
<evidence type="ECO:0000256" key="16">
    <source>
        <dbReference type="SAM" id="MobiDB-lite"/>
    </source>
</evidence>
<feature type="binding site" evidence="14">
    <location>
        <position position="486"/>
    </location>
    <ligand>
        <name>Zn(2+)</name>
        <dbReference type="ChEBI" id="CHEBI:29105"/>
        <note>catalytic</note>
    </ligand>
</feature>
<comment type="similarity">
    <text evidence="14">In the central section; belongs to the AAA ATPase family.</text>
</comment>
<dbReference type="Pfam" id="PF06480">
    <property type="entry name" value="FtsH_ext"/>
    <property type="match status" value="1"/>
</dbReference>
<keyword evidence="8 14" id="KW-0378">Hydrolase</keyword>
<feature type="compositionally biased region" description="Basic and acidic residues" evidence="16">
    <location>
        <begin position="679"/>
        <end position="699"/>
    </location>
</feature>
<comment type="subunit">
    <text evidence="14">Homohexamer.</text>
</comment>
<dbReference type="InterPro" id="IPR041569">
    <property type="entry name" value="AAA_lid_3"/>
</dbReference>
<accession>A0ABS9WFB6</accession>
<dbReference type="InterPro" id="IPR011546">
    <property type="entry name" value="Pept_M41_FtsH_extracell"/>
</dbReference>
<evidence type="ECO:0000256" key="13">
    <source>
        <dbReference type="ARBA" id="ARBA00023136"/>
    </source>
</evidence>
<evidence type="ECO:0000256" key="15">
    <source>
        <dbReference type="RuleBase" id="RU003651"/>
    </source>
</evidence>
<dbReference type="SMART" id="SM00382">
    <property type="entry name" value="AAA"/>
    <property type="match status" value="1"/>
</dbReference>
<dbReference type="SUPFAM" id="SSF140990">
    <property type="entry name" value="FtsH protease domain-like"/>
    <property type="match status" value="1"/>
</dbReference>
<dbReference type="NCBIfam" id="TIGR01241">
    <property type="entry name" value="FtsH_fam"/>
    <property type="match status" value="1"/>
</dbReference>
<comment type="similarity">
    <text evidence="2 14">In the C-terminal section; belongs to the peptidase M41 family.</text>
</comment>
<comment type="function">
    <text evidence="14">Acts as a processive, ATP-dependent zinc metallopeptidase for both cytoplasmic and membrane proteins. Plays a role in the quality control of integral membrane proteins.</text>
</comment>
<dbReference type="InterPro" id="IPR027417">
    <property type="entry name" value="P-loop_NTPase"/>
</dbReference>
<evidence type="ECO:0000259" key="17">
    <source>
        <dbReference type="SMART" id="SM00382"/>
    </source>
</evidence>
<dbReference type="HAMAP" id="MF_01458">
    <property type="entry name" value="FtsH"/>
    <property type="match status" value="1"/>
</dbReference>
<evidence type="ECO:0000256" key="7">
    <source>
        <dbReference type="ARBA" id="ARBA00022741"/>
    </source>
</evidence>
<feature type="binding site" evidence="14">
    <location>
        <position position="558"/>
    </location>
    <ligand>
        <name>Zn(2+)</name>
        <dbReference type="ChEBI" id="CHEBI:29105"/>
        <note>catalytic</note>
    </ligand>
</feature>
<organism evidence="18 19">
    <name type="scientific">Adlercreutzia faecimuris</name>
    <dbReference type="NCBI Taxonomy" id="2897341"/>
    <lineage>
        <taxon>Bacteria</taxon>
        <taxon>Bacillati</taxon>
        <taxon>Actinomycetota</taxon>
        <taxon>Coriobacteriia</taxon>
        <taxon>Eggerthellales</taxon>
        <taxon>Eggerthellaceae</taxon>
        <taxon>Adlercreutzia</taxon>
    </lineage>
</organism>
<proteinExistence type="inferred from homology"/>
<dbReference type="InterPro" id="IPR003959">
    <property type="entry name" value="ATPase_AAA_core"/>
</dbReference>
<dbReference type="InterPro" id="IPR037219">
    <property type="entry name" value="Peptidase_M41-like"/>
</dbReference>
<gene>
    <name evidence="14 18" type="primary">ftsH</name>
    <name evidence="18" type="ORF">LPT13_02690</name>
</gene>
<keyword evidence="4 14" id="KW-0645">Protease</keyword>
<evidence type="ECO:0000256" key="2">
    <source>
        <dbReference type="ARBA" id="ARBA00010044"/>
    </source>
</evidence>
<dbReference type="EMBL" id="JAJMLW010000001">
    <property type="protein sequence ID" value="MCI2241260.1"/>
    <property type="molecule type" value="Genomic_DNA"/>
</dbReference>
<dbReference type="InterPro" id="IPR005936">
    <property type="entry name" value="FtsH"/>
</dbReference>
<dbReference type="CDD" id="cd19501">
    <property type="entry name" value="RecA-like_FtsH"/>
    <property type="match status" value="1"/>
</dbReference>
<keyword evidence="10 14" id="KW-0067">ATP-binding</keyword>
<dbReference type="PANTHER" id="PTHR23076:SF97">
    <property type="entry name" value="ATP-DEPENDENT ZINC METALLOPROTEASE YME1L1"/>
    <property type="match status" value="1"/>
</dbReference>
<dbReference type="EC" id="3.4.24.-" evidence="14"/>
<dbReference type="PANTHER" id="PTHR23076">
    <property type="entry name" value="METALLOPROTEASE M41 FTSH"/>
    <property type="match status" value="1"/>
</dbReference>
<name>A0ABS9WFB6_9ACTN</name>
<dbReference type="RefSeq" id="WP_242163240.1">
    <property type="nucleotide sequence ID" value="NZ_JAJMLW010000001.1"/>
</dbReference>
<keyword evidence="11 14" id="KW-1133">Transmembrane helix</keyword>
<dbReference type="Gene3D" id="1.10.8.60">
    <property type="match status" value="1"/>
</dbReference>
<feature type="binding site" evidence="14">
    <location>
        <position position="482"/>
    </location>
    <ligand>
        <name>Zn(2+)</name>
        <dbReference type="ChEBI" id="CHEBI:29105"/>
        <note>catalytic</note>
    </ligand>
</feature>
<evidence type="ECO:0000313" key="18">
    <source>
        <dbReference type="EMBL" id="MCI2241260.1"/>
    </source>
</evidence>